<evidence type="ECO:0000313" key="2">
    <source>
        <dbReference type="WBParaSite" id="jg6730"/>
    </source>
</evidence>
<dbReference type="WBParaSite" id="jg6730">
    <property type="protein sequence ID" value="jg6730"/>
    <property type="gene ID" value="jg6730"/>
</dbReference>
<sequence length="68" mass="7997">MRDPMFSVRWWPCYGITLVGKDRTNKFAMVSRGGLHTVLGVDHPNVTRFLQDLKEIQRAYDESYENYS</sequence>
<name>A0A915EHH5_9BILA</name>
<evidence type="ECO:0000313" key="1">
    <source>
        <dbReference type="Proteomes" id="UP000887574"/>
    </source>
</evidence>
<dbReference type="Proteomes" id="UP000887574">
    <property type="component" value="Unplaced"/>
</dbReference>
<dbReference type="AlphaFoldDB" id="A0A915EHH5"/>
<proteinExistence type="predicted"/>
<reference evidence="2" key="1">
    <citation type="submission" date="2022-11" db="UniProtKB">
        <authorList>
            <consortium name="WormBaseParasite"/>
        </authorList>
    </citation>
    <scope>IDENTIFICATION</scope>
</reference>
<protein>
    <submittedName>
        <fullName evidence="2">Uncharacterized protein</fullName>
    </submittedName>
</protein>
<organism evidence="1 2">
    <name type="scientific">Ditylenchus dipsaci</name>
    <dbReference type="NCBI Taxonomy" id="166011"/>
    <lineage>
        <taxon>Eukaryota</taxon>
        <taxon>Metazoa</taxon>
        <taxon>Ecdysozoa</taxon>
        <taxon>Nematoda</taxon>
        <taxon>Chromadorea</taxon>
        <taxon>Rhabditida</taxon>
        <taxon>Tylenchina</taxon>
        <taxon>Tylenchomorpha</taxon>
        <taxon>Sphaerularioidea</taxon>
        <taxon>Anguinidae</taxon>
        <taxon>Anguininae</taxon>
        <taxon>Ditylenchus</taxon>
    </lineage>
</organism>
<keyword evidence="1" id="KW-1185">Reference proteome</keyword>
<accession>A0A915EHH5</accession>